<organism evidence="1 2">
    <name type="scientific">Limosa lapponica baueri</name>
    <dbReference type="NCBI Taxonomy" id="1758121"/>
    <lineage>
        <taxon>Eukaryota</taxon>
        <taxon>Metazoa</taxon>
        <taxon>Chordata</taxon>
        <taxon>Craniata</taxon>
        <taxon>Vertebrata</taxon>
        <taxon>Euteleostomi</taxon>
        <taxon>Archelosauria</taxon>
        <taxon>Archosauria</taxon>
        <taxon>Dinosauria</taxon>
        <taxon>Saurischia</taxon>
        <taxon>Theropoda</taxon>
        <taxon>Coelurosauria</taxon>
        <taxon>Aves</taxon>
        <taxon>Neognathae</taxon>
        <taxon>Neoaves</taxon>
        <taxon>Charadriiformes</taxon>
        <taxon>Scolopacidae</taxon>
        <taxon>Limosa</taxon>
    </lineage>
</organism>
<dbReference type="AlphaFoldDB" id="A0A2I0UB21"/>
<gene>
    <name evidence="1" type="ORF">llap_6463</name>
</gene>
<proteinExistence type="predicted"/>
<reference evidence="2" key="2">
    <citation type="submission" date="2017-12" db="EMBL/GenBank/DDBJ databases">
        <title>Genome sequence of the Bar-tailed Godwit (Limosa lapponica baueri).</title>
        <authorList>
            <person name="Lima N.C.B."/>
            <person name="Parody-Merino A.M."/>
            <person name="Battley P.F."/>
            <person name="Fidler A.E."/>
            <person name="Prosdocimi F."/>
        </authorList>
    </citation>
    <scope>NUCLEOTIDE SEQUENCE [LARGE SCALE GENOMIC DNA]</scope>
</reference>
<keyword evidence="1" id="KW-0808">Transferase</keyword>
<name>A0A2I0UB21_LIMLA</name>
<accession>A0A2I0UB21</accession>
<reference evidence="2" key="1">
    <citation type="submission" date="2017-11" db="EMBL/GenBank/DDBJ databases">
        <authorList>
            <person name="Lima N.C."/>
            <person name="Parody-Merino A.M."/>
            <person name="Battley P.F."/>
            <person name="Fidler A.E."/>
            <person name="Prosdocimi F."/>
        </authorList>
    </citation>
    <scope>NUCLEOTIDE SEQUENCE [LARGE SCALE GENOMIC DNA]</scope>
</reference>
<evidence type="ECO:0000313" key="1">
    <source>
        <dbReference type="EMBL" id="PKU43225.1"/>
    </source>
</evidence>
<keyword evidence="2" id="KW-1185">Reference proteome</keyword>
<protein>
    <submittedName>
        <fullName evidence="1">Rna-directed dna polymerase from mobile element jockey-like</fullName>
    </submittedName>
</protein>
<dbReference type="PANTHER" id="PTHR33332">
    <property type="entry name" value="REVERSE TRANSCRIPTASE DOMAIN-CONTAINING PROTEIN"/>
    <property type="match status" value="1"/>
</dbReference>
<evidence type="ECO:0000313" key="2">
    <source>
        <dbReference type="Proteomes" id="UP000233556"/>
    </source>
</evidence>
<dbReference type="Proteomes" id="UP000233556">
    <property type="component" value="Unassembled WGS sequence"/>
</dbReference>
<dbReference type="GO" id="GO:0003964">
    <property type="term" value="F:RNA-directed DNA polymerase activity"/>
    <property type="evidence" value="ECO:0007669"/>
    <property type="project" value="UniProtKB-KW"/>
</dbReference>
<dbReference type="OrthoDB" id="10063195at2759"/>
<sequence>METYDDCDIIITDSYLTCAIHEPTLYATPRSYMNKPKGCFTKAKSYLTSVVAFYGRVTTSVDKGRATDVICLDFCKAFVMIPHNILFSKLERGSIMGPVLFNFFIYNVDNGIECTVSKFVDDTTLSGVVDMPEVWDSIQKDTDKLRLRQP</sequence>
<keyword evidence="1" id="KW-0548">Nucleotidyltransferase</keyword>
<dbReference type="EMBL" id="KZ505922">
    <property type="protein sequence ID" value="PKU43225.1"/>
    <property type="molecule type" value="Genomic_DNA"/>
</dbReference>
<keyword evidence="1" id="KW-0695">RNA-directed DNA polymerase</keyword>